<dbReference type="OrthoDB" id="2398163at2759"/>
<gene>
    <name evidence="1" type="ORF">BGZ97_007933</name>
</gene>
<protein>
    <submittedName>
        <fullName evidence="1">Uncharacterized protein</fullName>
    </submittedName>
</protein>
<comment type="caution">
    <text evidence="1">The sequence shown here is derived from an EMBL/GenBank/DDBJ whole genome shotgun (WGS) entry which is preliminary data.</text>
</comment>
<dbReference type="AlphaFoldDB" id="A0A9P6RCI5"/>
<dbReference type="InterPro" id="IPR032675">
    <property type="entry name" value="LRR_dom_sf"/>
</dbReference>
<reference evidence="1" key="1">
    <citation type="journal article" date="2020" name="Fungal Divers.">
        <title>Resolving the Mortierellaceae phylogeny through synthesis of multi-gene phylogenetics and phylogenomics.</title>
        <authorList>
            <person name="Vandepol N."/>
            <person name="Liber J."/>
            <person name="Desiro A."/>
            <person name="Na H."/>
            <person name="Kennedy M."/>
            <person name="Barry K."/>
            <person name="Grigoriev I.V."/>
            <person name="Miller A.N."/>
            <person name="O'Donnell K."/>
            <person name="Stajich J.E."/>
            <person name="Bonito G."/>
        </authorList>
    </citation>
    <scope>NUCLEOTIDE SEQUENCE</scope>
    <source>
        <strain evidence="1">NVP60</strain>
    </source>
</reference>
<dbReference type="Gene3D" id="3.80.10.10">
    <property type="entry name" value="Ribonuclease Inhibitor"/>
    <property type="match status" value="1"/>
</dbReference>
<organism evidence="1 2">
    <name type="scientific">Linnemannia gamsii</name>
    <dbReference type="NCBI Taxonomy" id="64522"/>
    <lineage>
        <taxon>Eukaryota</taxon>
        <taxon>Fungi</taxon>
        <taxon>Fungi incertae sedis</taxon>
        <taxon>Mucoromycota</taxon>
        <taxon>Mortierellomycotina</taxon>
        <taxon>Mortierellomycetes</taxon>
        <taxon>Mortierellales</taxon>
        <taxon>Mortierellaceae</taxon>
        <taxon>Linnemannia</taxon>
    </lineage>
</organism>
<sequence>MTDALHRPLYEVVLMTSRTFGQSWINNLPFPSTLRRLTIEREASAYIDIGRILILCPLLESLHLLASWTLYVTGPWTTGNQESLPNRLALRSLVLERPLMPQAWMEALLRKTPDLDDLKLITITDIDSNPWDWPRFFKHLQALALPLKQFHYSRPWTVPTSDEQEEKIFSVCSSAQDRTFLAQNMTPIIIKCLTDQPVALTTLDILLPRYGYCSRNGWLMEDEDISTGYTAQAWHQPLCECSNLRHLKTLKIPYMIEYMDLHRRNGMIPRYEDSHCEPHVQPIPGIWICRGLETLYLDLHVHDQNRRGIAYGYISRVCPRLRDLRISFPEGCSFEIGRTFVWQQPFVLQEGLCLLSRLKWLERLRVEYKLVECEFAELNWLCRSGRTEEHRARRREIVEGWTSRLEEEAVMEITRLAKSEGNEVLGVGDGDGGLLVSMRNLGMLQDVKDMVVEMDTDEFVCLPELQQLACGNHLEQRPEKEIRSLFYSAPP</sequence>
<evidence type="ECO:0000313" key="1">
    <source>
        <dbReference type="EMBL" id="KAG0315699.1"/>
    </source>
</evidence>
<keyword evidence="2" id="KW-1185">Reference proteome</keyword>
<accession>A0A9P6RCI5</accession>
<proteinExistence type="predicted"/>
<name>A0A9P6RCI5_9FUNG</name>
<dbReference type="Proteomes" id="UP000823405">
    <property type="component" value="Unassembled WGS sequence"/>
</dbReference>
<dbReference type="EMBL" id="JAAAIN010000357">
    <property type="protein sequence ID" value="KAG0315699.1"/>
    <property type="molecule type" value="Genomic_DNA"/>
</dbReference>
<evidence type="ECO:0000313" key="2">
    <source>
        <dbReference type="Proteomes" id="UP000823405"/>
    </source>
</evidence>